<proteinExistence type="predicted"/>
<evidence type="ECO:0000313" key="3">
    <source>
        <dbReference type="WBParaSite" id="GPUH_0001703801-mRNA-1"/>
    </source>
</evidence>
<sequence>MDIIDVIALIRWTCAVQQKCIIQAIPGRIIRMNCTSGLARLDAGQLEQLKCSIILQLNFTSLPAAVSIIWALRIIRMNCTSGLARIDPGQLEQLKCSIILQLNFTSLPAAVSIIWALRYFPFILKMAEFTVLFRCKIPTFANPQLREQ</sequence>
<keyword evidence="2" id="KW-1185">Reference proteome</keyword>
<accession>A0A183E7S5</accession>
<dbReference type="EMBL" id="UYRT01084558">
    <property type="protein sequence ID" value="VDN29011.1"/>
    <property type="molecule type" value="Genomic_DNA"/>
</dbReference>
<dbReference type="AlphaFoldDB" id="A0A183E7S5"/>
<evidence type="ECO:0000313" key="2">
    <source>
        <dbReference type="Proteomes" id="UP000271098"/>
    </source>
</evidence>
<reference evidence="1 2" key="2">
    <citation type="submission" date="2018-11" db="EMBL/GenBank/DDBJ databases">
        <authorList>
            <consortium name="Pathogen Informatics"/>
        </authorList>
    </citation>
    <scope>NUCLEOTIDE SEQUENCE [LARGE SCALE GENOMIC DNA]</scope>
</reference>
<dbReference type="Proteomes" id="UP000271098">
    <property type="component" value="Unassembled WGS sequence"/>
</dbReference>
<evidence type="ECO:0000313" key="1">
    <source>
        <dbReference type="EMBL" id="VDN29011.1"/>
    </source>
</evidence>
<name>A0A183E7S5_9BILA</name>
<reference evidence="3" key="1">
    <citation type="submission" date="2016-06" db="UniProtKB">
        <authorList>
            <consortium name="WormBaseParasite"/>
        </authorList>
    </citation>
    <scope>IDENTIFICATION</scope>
</reference>
<protein>
    <submittedName>
        <fullName evidence="1 3">Uncharacterized protein</fullName>
    </submittedName>
</protein>
<dbReference type="WBParaSite" id="GPUH_0001703801-mRNA-1">
    <property type="protein sequence ID" value="GPUH_0001703801-mRNA-1"/>
    <property type="gene ID" value="GPUH_0001703801"/>
</dbReference>
<organism evidence="3">
    <name type="scientific">Gongylonema pulchrum</name>
    <dbReference type="NCBI Taxonomy" id="637853"/>
    <lineage>
        <taxon>Eukaryota</taxon>
        <taxon>Metazoa</taxon>
        <taxon>Ecdysozoa</taxon>
        <taxon>Nematoda</taxon>
        <taxon>Chromadorea</taxon>
        <taxon>Rhabditida</taxon>
        <taxon>Spirurina</taxon>
        <taxon>Spiruromorpha</taxon>
        <taxon>Spiruroidea</taxon>
        <taxon>Gongylonematidae</taxon>
        <taxon>Gongylonema</taxon>
    </lineage>
</organism>
<gene>
    <name evidence="1" type="ORF">GPUH_LOCUS17016</name>
</gene>